<dbReference type="Pfam" id="PF02566">
    <property type="entry name" value="OsmC"/>
    <property type="match status" value="1"/>
</dbReference>
<dbReference type="GO" id="GO:0006979">
    <property type="term" value="P:response to oxidative stress"/>
    <property type="evidence" value="ECO:0007669"/>
    <property type="project" value="InterPro"/>
</dbReference>
<dbReference type="InterPro" id="IPR015946">
    <property type="entry name" value="KH_dom-like_a/b"/>
</dbReference>
<dbReference type="InterPro" id="IPR052707">
    <property type="entry name" value="OsmC_Ohr_Peroxiredoxin"/>
</dbReference>
<dbReference type="PANTHER" id="PTHR42830">
    <property type="entry name" value="OSMOTICALLY INDUCIBLE FAMILY PROTEIN"/>
    <property type="match status" value="1"/>
</dbReference>
<evidence type="ECO:0000313" key="2">
    <source>
        <dbReference type="EMBL" id="HIY67745.1"/>
    </source>
</evidence>
<organism evidence="2 3">
    <name type="scientific">Candidatus Agrococcus pullicola</name>
    <dbReference type="NCBI Taxonomy" id="2838429"/>
    <lineage>
        <taxon>Bacteria</taxon>
        <taxon>Bacillati</taxon>
        <taxon>Actinomycetota</taxon>
        <taxon>Actinomycetes</taxon>
        <taxon>Micrococcales</taxon>
        <taxon>Microbacteriaceae</taxon>
        <taxon>Agrococcus</taxon>
    </lineage>
</organism>
<proteinExistence type="predicted"/>
<feature type="region of interest" description="Disordered" evidence="1">
    <location>
        <begin position="1"/>
        <end position="22"/>
    </location>
</feature>
<dbReference type="InterPro" id="IPR036102">
    <property type="entry name" value="OsmC/Ohrsf"/>
</dbReference>
<reference evidence="2" key="2">
    <citation type="submission" date="2021-04" db="EMBL/GenBank/DDBJ databases">
        <authorList>
            <person name="Gilroy R."/>
        </authorList>
    </citation>
    <scope>NUCLEOTIDE SEQUENCE</scope>
    <source>
        <strain evidence="2">ChiGjej1B1-98</strain>
    </source>
</reference>
<evidence type="ECO:0000313" key="3">
    <source>
        <dbReference type="Proteomes" id="UP000824005"/>
    </source>
</evidence>
<evidence type="ECO:0000256" key="1">
    <source>
        <dbReference type="SAM" id="MobiDB-lite"/>
    </source>
</evidence>
<reference evidence="2" key="1">
    <citation type="journal article" date="2021" name="PeerJ">
        <title>Extensive microbial diversity within the chicken gut microbiome revealed by metagenomics and culture.</title>
        <authorList>
            <person name="Gilroy R."/>
            <person name="Ravi A."/>
            <person name="Getino M."/>
            <person name="Pursley I."/>
            <person name="Horton D.L."/>
            <person name="Alikhan N.F."/>
            <person name="Baker D."/>
            <person name="Gharbi K."/>
            <person name="Hall N."/>
            <person name="Watson M."/>
            <person name="Adriaenssens E.M."/>
            <person name="Foster-Nyarko E."/>
            <person name="Jarju S."/>
            <person name="Secka A."/>
            <person name="Antonio M."/>
            <person name="Oren A."/>
            <person name="Chaudhuri R.R."/>
            <person name="La Ragione R."/>
            <person name="Hildebrand F."/>
            <person name="Pallen M.J."/>
        </authorList>
    </citation>
    <scope>NUCLEOTIDE SEQUENCE</scope>
    <source>
        <strain evidence="2">ChiGjej1B1-98</strain>
    </source>
</reference>
<accession>A0A9D2CBQ8</accession>
<gene>
    <name evidence="2" type="ORF">H9830_15885</name>
</gene>
<sequence>MAVTSKANAQWTGSSLGDGSGQAQLASGSEFAMSWKARAEEGRAVTPEELIAGAHASCYSMALTHTLDEAGFTSESVATSAEVDFVAGEGITEIRLSVEARIPGIEDAKFQELAEAAKDGCPVSQALAGTTIKLASASLAS</sequence>
<dbReference type="AlphaFoldDB" id="A0A9D2CBQ8"/>
<dbReference type="InterPro" id="IPR003718">
    <property type="entry name" value="OsmC/Ohr_fam"/>
</dbReference>
<dbReference type="NCBIfam" id="TIGR03562">
    <property type="entry name" value="osmo_induc_OsmC"/>
    <property type="match status" value="1"/>
</dbReference>
<dbReference type="Proteomes" id="UP000824005">
    <property type="component" value="Unassembled WGS sequence"/>
</dbReference>
<comment type="caution">
    <text evidence="2">The sequence shown here is derived from an EMBL/GenBank/DDBJ whole genome shotgun (WGS) entry which is preliminary data.</text>
</comment>
<dbReference type="GO" id="GO:0004601">
    <property type="term" value="F:peroxidase activity"/>
    <property type="evidence" value="ECO:0007669"/>
    <property type="project" value="InterPro"/>
</dbReference>
<dbReference type="PANTHER" id="PTHR42830:SF1">
    <property type="entry name" value="OSMOTICALLY INDUCIBLE FAMILY PROTEIN"/>
    <property type="match status" value="1"/>
</dbReference>
<dbReference type="Gene3D" id="3.30.300.20">
    <property type="match status" value="1"/>
</dbReference>
<dbReference type="InterPro" id="IPR019904">
    <property type="entry name" value="Peroxiredoxin_OsmC"/>
</dbReference>
<protein>
    <submittedName>
        <fullName evidence="2">OsmC family peroxiredoxin</fullName>
    </submittedName>
</protein>
<dbReference type="SUPFAM" id="SSF82784">
    <property type="entry name" value="OsmC-like"/>
    <property type="match status" value="1"/>
</dbReference>
<name>A0A9D2CBQ8_9MICO</name>
<dbReference type="EMBL" id="DXDC01000482">
    <property type="protein sequence ID" value="HIY67745.1"/>
    <property type="molecule type" value="Genomic_DNA"/>
</dbReference>